<keyword evidence="4" id="KW-0560">Oxidoreductase</keyword>
<evidence type="ECO:0000313" key="6">
    <source>
        <dbReference type="EMBL" id="CZR43955.1"/>
    </source>
</evidence>
<dbReference type="PANTHER" id="PTHR42973:SF7">
    <property type="entry name" value="FAD-BINDING PCMH-TYPE DOMAIN-CONTAINING PROTEIN"/>
    <property type="match status" value="1"/>
</dbReference>
<dbReference type="Pfam" id="PF01565">
    <property type="entry name" value="FAD_binding_4"/>
    <property type="match status" value="1"/>
</dbReference>
<dbReference type="AlphaFoldDB" id="A0A1L7VVT2"/>
<evidence type="ECO:0000256" key="3">
    <source>
        <dbReference type="ARBA" id="ARBA00022827"/>
    </source>
</evidence>
<evidence type="ECO:0000256" key="1">
    <source>
        <dbReference type="ARBA" id="ARBA00005466"/>
    </source>
</evidence>
<evidence type="ECO:0000313" key="7">
    <source>
        <dbReference type="Proteomes" id="UP000183971"/>
    </source>
</evidence>
<dbReference type="InterPro" id="IPR050416">
    <property type="entry name" value="FAD-linked_Oxidoreductase"/>
</dbReference>
<comment type="similarity">
    <text evidence="1">Belongs to the oxygen-dependent FAD-linked oxidoreductase family.</text>
</comment>
<reference evidence="7" key="1">
    <citation type="journal article" date="2016" name="Genome Biol. Evol.">
        <title>Comparative 'omics' of the Fusarium fujikuroi species complex highlights differences in genetic potential and metabolite synthesis.</title>
        <authorList>
            <person name="Niehaus E.-M."/>
            <person name="Muensterkoetter M."/>
            <person name="Proctor R.H."/>
            <person name="Brown D.W."/>
            <person name="Sharon A."/>
            <person name="Idan Y."/>
            <person name="Oren-Young L."/>
            <person name="Sieber C.M."/>
            <person name="Novak O."/>
            <person name="Pencik A."/>
            <person name="Tarkowska D."/>
            <person name="Hromadova K."/>
            <person name="Freeman S."/>
            <person name="Maymon M."/>
            <person name="Elazar M."/>
            <person name="Youssef S.A."/>
            <person name="El-Shabrawy E.S.M."/>
            <person name="Shalaby A.B.A."/>
            <person name="Houterman P."/>
            <person name="Brock N.L."/>
            <person name="Burkhardt I."/>
            <person name="Tsavkelova E.A."/>
            <person name="Dickschat J.S."/>
            <person name="Galuszka P."/>
            <person name="Gueldener U."/>
            <person name="Tudzynski B."/>
        </authorList>
    </citation>
    <scope>NUCLEOTIDE SEQUENCE [LARGE SCALE GENOMIC DNA]</scope>
    <source>
        <strain evidence="7">ET1</strain>
    </source>
</reference>
<dbReference type="VEuPathDB" id="FungiDB:FPRO_13763"/>
<protein>
    <submittedName>
        <fullName evidence="6">Related to 6-hydroxy-D-nicotine oxidase</fullName>
    </submittedName>
</protein>
<accession>A0A1L7VVT2</accession>
<dbReference type="InterPro" id="IPR016166">
    <property type="entry name" value="FAD-bd_PCMH"/>
</dbReference>
<dbReference type="PROSITE" id="PS51387">
    <property type="entry name" value="FAD_PCMH"/>
    <property type="match status" value="1"/>
</dbReference>
<evidence type="ECO:0000256" key="4">
    <source>
        <dbReference type="ARBA" id="ARBA00023002"/>
    </source>
</evidence>
<evidence type="ECO:0000256" key="2">
    <source>
        <dbReference type="ARBA" id="ARBA00022630"/>
    </source>
</evidence>
<dbReference type="Gene3D" id="3.30.465.10">
    <property type="match status" value="1"/>
</dbReference>
<dbReference type="InterPro" id="IPR006094">
    <property type="entry name" value="Oxid_FAD_bind_N"/>
</dbReference>
<dbReference type="EMBL" id="FJOF01000008">
    <property type="protein sequence ID" value="CZR43955.1"/>
    <property type="molecule type" value="Genomic_DNA"/>
</dbReference>
<organism evidence="6 7">
    <name type="scientific">Fusarium proliferatum (strain ET1)</name>
    <name type="common">Orchid endophyte fungus</name>
    <dbReference type="NCBI Taxonomy" id="1227346"/>
    <lineage>
        <taxon>Eukaryota</taxon>
        <taxon>Fungi</taxon>
        <taxon>Dikarya</taxon>
        <taxon>Ascomycota</taxon>
        <taxon>Pezizomycotina</taxon>
        <taxon>Sordariomycetes</taxon>
        <taxon>Hypocreomycetidae</taxon>
        <taxon>Hypocreales</taxon>
        <taxon>Nectriaceae</taxon>
        <taxon>Fusarium</taxon>
        <taxon>Fusarium fujikuroi species complex</taxon>
    </lineage>
</organism>
<dbReference type="Gene3D" id="3.40.462.20">
    <property type="match status" value="1"/>
</dbReference>
<name>A0A1L7VVT2_FUSPR</name>
<keyword evidence="3" id="KW-0274">FAD</keyword>
<keyword evidence="2" id="KW-0285">Flavoprotein</keyword>
<feature type="domain" description="FAD-binding PCMH-type" evidence="5">
    <location>
        <begin position="53"/>
        <end position="219"/>
    </location>
</feature>
<gene>
    <name evidence="6" type="ORF">FPRO_13763</name>
</gene>
<dbReference type="SUPFAM" id="SSF56176">
    <property type="entry name" value="FAD-binding/transporter-associated domain-like"/>
    <property type="match status" value="1"/>
</dbReference>
<dbReference type="InterPro" id="IPR016169">
    <property type="entry name" value="FAD-bd_PCMH_sub2"/>
</dbReference>
<keyword evidence="7" id="KW-1185">Reference proteome</keyword>
<sequence>MGDKSAFEELNNQPPAAQQKNLEMFLQEQKDIPHSLPSSPDFAKLTNIGLLTNNSIPWAVVRPENALQVTRLVVYLVANRIPFTVRSGGNNFFGKSQISNSVCIDLRSISFCKINNDEKTARIGGGIIFEKLIGDLQSKGYSAVTGMVPPIGFVGWSCYGGYGPFAWLHGLGHESILGAKVVDWRGCIIDADIDLLRGIRGAGGGFGVIVELTIRIFPQGNLLSGHVIFDESDTKNTVANICRETERQLLRDPAESLYMAPLFIVTPLGKAPFCQVMWLHEDQEQGKREIEKITQLGPFSHTTVKGTTHLGAIDDFRDSFAMPGMIGNVGTISVLSLTEQVIDIIAHHVDIMPNEIGLGFAIHSTREAPRETAQASCFPATERHFMLEFLGCVDSEEKVKRTDKWLKDFMEAIRGTEQANILPSTYINLTPPGQNTLRRAYGPNYGFLLSLKKKHDPRGVFNTAPPFVTLASEEELLFTKMVKI</sequence>
<dbReference type="RefSeq" id="XP_031084545.1">
    <property type="nucleotide sequence ID" value="XM_031218714.1"/>
</dbReference>
<comment type="caution">
    <text evidence="6">The sequence shown here is derived from an EMBL/GenBank/DDBJ whole genome shotgun (WGS) entry which is preliminary data.</text>
</comment>
<evidence type="ECO:0000259" key="5">
    <source>
        <dbReference type="PROSITE" id="PS51387"/>
    </source>
</evidence>
<dbReference type="GeneID" id="42058622"/>
<dbReference type="PANTHER" id="PTHR42973">
    <property type="entry name" value="BINDING OXIDOREDUCTASE, PUTATIVE (AFU_ORTHOLOGUE AFUA_1G17690)-RELATED"/>
    <property type="match status" value="1"/>
</dbReference>
<proteinExistence type="inferred from homology"/>
<dbReference type="Proteomes" id="UP000183971">
    <property type="component" value="Unassembled WGS sequence"/>
</dbReference>
<dbReference type="GO" id="GO:0071949">
    <property type="term" value="F:FAD binding"/>
    <property type="evidence" value="ECO:0007669"/>
    <property type="project" value="InterPro"/>
</dbReference>
<dbReference type="InterPro" id="IPR016167">
    <property type="entry name" value="FAD-bd_PCMH_sub1"/>
</dbReference>
<dbReference type="GO" id="GO:0016491">
    <property type="term" value="F:oxidoreductase activity"/>
    <property type="evidence" value="ECO:0007669"/>
    <property type="project" value="UniProtKB-KW"/>
</dbReference>
<dbReference type="InterPro" id="IPR036318">
    <property type="entry name" value="FAD-bd_PCMH-like_sf"/>
</dbReference>
<dbReference type="Gene3D" id="3.30.43.10">
    <property type="entry name" value="Uridine Diphospho-n-acetylenolpyruvylglucosamine Reductase, domain 2"/>
    <property type="match status" value="1"/>
</dbReference>